<feature type="region of interest" description="Disordered" evidence="1">
    <location>
        <begin position="103"/>
        <end position="165"/>
    </location>
</feature>
<evidence type="ECO:0000313" key="3">
    <source>
        <dbReference type="Proteomes" id="UP001372338"/>
    </source>
</evidence>
<gene>
    <name evidence="2" type="ORF">RIF29_28571</name>
</gene>
<feature type="compositionally biased region" description="Low complexity" evidence="1">
    <location>
        <begin position="116"/>
        <end position="134"/>
    </location>
</feature>
<evidence type="ECO:0000313" key="2">
    <source>
        <dbReference type="EMBL" id="KAK7255167.1"/>
    </source>
</evidence>
<proteinExistence type="predicted"/>
<keyword evidence="3" id="KW-1185">Reference proteome</keyword>
<accession>A0AAN9ECW8</accession>
<dbReference type="EMBL" id="JAYWIO010000006">
    <property type="protein sequence ID" value="KAK7255167.1"/>
    <property type="molecule type" value="Genomic_DNA"/>
</dbReference>
<dbReference type="AlphaFoldDB" id="A0AAN9ECW8"/>
<dbReference type="Proteomes" id="UP001372338">
    <property type="component" value="Unassembled WGS sequence"/>
</dbReference>
<feature type="compositionally biased region" description="Polar residues" evidence="1">
    <location>
        <begin position="103"/>
        <end position="115"/>
    </location>
</feature>
<organism evidence="2 3">
    <name type="scientific">Crotalaria pallida</name>
    <name type="common">Smooth rattlebox</name>
    <name type="synonym">Crotalaria striata</name>
    <dbReference type="NCBI Taxonomy" id="3830"/>
    <lineage>
        <taxon>Eukaryota</taxon>
        <taxon>Viridiplantae</taxon>
        <taxon>Streptophyta</taxon>
        <taxon>Embryophyta</taxon>
        <taxon>Tracheophyta</taxon>
        <taxon>Spermatophyta</taxon>
        <taxon>Magnoliopsida</taxon>
        <taxon>eudicotyledons</taxon>
        <taxon>Gunneridae</taxon>
        <taxon>Pentapetalae</taxon>
        <taxon>rosids</taxon>
        <taxon>fabids</taxon>
        <taxon>Fabales</taxon>
        <taxon>Fabaceae</taxon>
        <taxon>Papilionoideae</taxon>
        <taxon>50 kb inversion clade</taxon>
        <taxon>genistoids sensu lato</taxon>
        <taxon>core genistoids</taxon>
        <taxon>Crotalarieae</taxon>
        <taxon>Crotalaria</taxon>
    </lineage>
</organism>
<feature type="compositionally biased region" description="Polar residues" evidence="1">
    <location>
        <begin position="135"/>
        <end position="150"/>
    </location>
</feature>
<protein>
    <submittedName>
        <fullName evidence="2">Uncharacterized protein</fullName>
    </submittedName>
</protein>
<reference evidence="2 3" key="1">
    <citation type="submission" date="2024-01" db="EMBL/GenBank/DDBJ databases">
        <title>The genomes of 5 underutilized Papilionoideae crops provide insights into root nodulation and disease resistanc.</title>
        <authorList>
            <person name="Yuan L."/>
        </authorList>
    </citation>
    <scope>NUCLEOTIDE SEQUENCE [LARGE SCALE GENOMIC DNA]</scope>
    <source>
        <strain evidence="2">ZHUSHIDOU_FW_LH</strain>
        <tissue evidence="2">Leaf</tissue>
    </source>
</reference>
<comment type="caution">
    <text evidence="2">The sequence shown here is derived from an EMBL/GenBank/DDBJ whole genome shotgun (WGS) entry which is preliminary data.</text>
</comment>
<sequence>MYRRSFISIRTESLHAQMYYLSSNLLVTVCNRVIYPLSSIPLNLWECEECQDIYRSVVQIPAPNHIYIYQRSAGSKCSDPWTTTPPPWSLSLWFPNNFFPSQTTSDPLSPSPTKHSATSPASSPDSPTSNPSISVASPVTLTPFSSNSRNPRCPSIRSISPTTPK</sequence>
<name>A0AAN9ECW8_CROPI</name>
<evidence type="ECO:0000256" key="1">
    <source>
        <dbReference type="SAM" id="MobiDB-lite"/>
    </source>
</evidence>